<evidence type="ECO:0000256" key="8">
    <source>
        <dbReference type="ARBA" id="ARBA00022840"/>
    </source>
</evidence>
<dbReference type="Pfam" id="PF00672">
    <property type="entry name" value="HAMP"/>
    <property type="match status" value="1"/>
</dbReference>
<dbReference type="PANTHER" id="PTHR34220">
    <property type="entry name" value="SENSOR HISTIDINE KINASE YPDA"/>
    <property type="match status" value="1"/>
</dbReference>
<dbReference type="Proteomes" id="UP000467637">
    <property type="component" value="Unassembled WGS sequence"/>
</dbReference>
<feature type="transmembrane region" description="Helical" evidence="12">
    <location>
        <begin position="15"/>
        <end position="34"/>
    </location>
</feature>
<proteinExistence type="predicted"/>
<accession>A0ABW9UL20</accession>
<dbReference type="PANTHER" id="PTHR34220:SF11">
    <property type="entry name" value="SENSOR PROTEIN KINASE HPTS"/>
    <property type="match status" value="1"/>
</dbReference>
<evidence type="ECO:0000256" key="6">
    <source>
        <dbReference type="ARBA" id="ARBA00022741"/>
    </source>
</evidence>
<keyword evidence="8" id="KW-0067">ATP-binding</keyword>
<evidence type="ECO:0000256" key="2">
    <source>
        <dbReference type="ARBA" id="ARBA00022475"/>
    </source>
</evidence>
<evidence type="ECO:0000256" key="3">
    <source>
        <dbReference type="ARBA" id="ARBA00022553"/>
    </source>
</evidence>
<dbReference type="InterPro" id="IPR010559">
    <property type="entry name" value="Sig_transdc_His_kin_internal"/>
</dbReference>
<feature type="transmembrane region" description="Helical" evidence="12">
    <location>
        <begin position="299"/>
        <end position="322"/>
    </location>
</feature>
<feature type="domain" description="HAMP" evidence="13">
    <location>
        <begin position="324"/>
        <end position="376"/>
    </location>
</feature>
<evidence type="ECO:0000256" key="4">
    <source>
        <dbReference type="ARBA" id="ARBA00022679"/>
    </source>
</evidence>
<reference evidence="14 15" key="1">
    <citation type="submission" date="2019-12" db="EMBL/GenBank/DDBJ databases">
        <authorList>
            <person name="Huq M.A."/>
        </authorList>
    </citation>
    <scope>NUCLEOTIDE SEQUENCE [LARGE SCALE GENOMIC DNA]</scope>
    <source>
        <strain evidence="14 15">MAH-34</strain>
    </source>
</reference>
<evidence type="ECO:0000259" key="13">
    <source>
        <dbReference type="PROSITE" id="PS50885"/>
    </source>
</evidence>
<keyword evidence="5 12" id="KW-0812">Transmembrane</keyword>
<evidence type="ECO:0000256" key="5">
    <source>
        <dbReference type="ARBA" id="ARBA00022692"/>
    </source>
</evidence>
<evidence type="ECO:0000313" key="15">
    <source>
        <dbReference type="Proteomes" id="UP000467637"/>
    </source>
</evidence>
<evidence type="ECO:0000313" key="14">
    <source>
        <dbReference type="EMBL" id="MVQ39190.1"/>
    </source>
</evidence>
<protein>
    <submittedName>
        <fullName evidence="14">HAMP domain-containing protein</fullName>
    </submittedName>
</protein>
<dbReference type="InterPro" id="IPR050640">
    <property type="entry name" value="Bact_2-comp_sensor_kinase"/>
</dbReference>
<evidence type="ECO:0000256" key="12">
    <source>
        <dbReference type="SAM" id="Phobius"/>
    </source>
</evidence>
<keyword evidence="3" id="KW-0597">Phosphoprotein</keyword>
<dbReference type="Gene3D" id="6.10.340.10">
    <property type="match status" value="1"/>
</dbReference>
<keyword evidence="10" id="KW-0902">Two-component regulatory system</keyword>
<keyword evidence="4" id="KW-0808">Transferase</keyword>
<sequence length="613" mass="69698">MGLIPMKTKIQNQFFLYYLFLAVIPLLALSYYSYYTIKTNAQKELVNTISFDMRQSQASLDALYIRFQKYMDILSNSSTFYNFVLPALSDIKQGDIQHAKYTVTTNLDPQFKSLFATDDVISAAMVMIDGRVVYSYKSFVSVTNEFKHNPIIASTEASPAMRWFSNQPTPFDSFEGTYSVITKNIYNIMGNNPSEILCQVILLVNQQKMNDLLNNKLRFADSIIRVLDTDNTIIAGNDYALPISDQQTALMTQKLPLDQDPNNITYIDKFFILQDISNVTNWRIVQLSSSSHVTEASSAIILFSTILAAALLILMFLFSFIISNEILLPIKRLANAMKKVGEMNVKMTVIPNSKNEISEIASGFNQMVDRIDHLFRQTIDIERQKRKSEIDMLKYQINPHFLYNTINSIRFSAMKHKDEITATMLVTLSRLLRNTLSHPSNVIALREEIQNIKDYISLQQLRYDHQLNVEYQIEEQTTHLLVPHMILQPIVENSIMHGLNHNLNTGVKANITLSSFLKNSTTLILAVRDNGIGIASQIVDNLLVHPSTISSDSLRIGFVNIHKRIRLQYGEPYGIEIESEAGFFTNVKIILPVLENIEDAQAHFISEGGTNQP</sequence>
<organism evidence="14 15">
    <name type="scientific">Paenibacillus anseongense</name>
    <dbReference type="NCBI Taxonomy" id="2682845"/>
    <lineage>
        <taxon>Bacteria</taxon>
        <taxon>Bacillati</taxon>
        <taxon>Bacillota</taxon>
        <taxon>Bacilli</taxon>
        <taxon>Bacillales</taxon>
        <taxon>Paenibacillaceae</taxon>
        <taxon>Paenibacillus</taxon>
    </lineage>
</organism>
<evidence type="ECO:0000256" key="1">
    <source>
        <dbReference type="ARBA" id="ARBA00004651"/>
    </source>
</evidence>
<keyword evidence="2" id="KW-1003">Cell membrane</keyword>
<evidence type="ECO:0000256" key="7">
    <source>
        <dbReference type="ARBA" id="ARBA00022777"/>
    </source>
</evidence>
<dbReference type="EMBL" id="WSEM01000034">
    <property type="protein sequence ID" value="MVQ39190.1"/>
    <property type="molecule type" value="Genomic_DNA"/>
</dbReference>
<gene>
    <name evidence="14" type="ORF">GON05_31825</name>
</gene>
<dbReference type="SUPFAM" id="SSF55874">
    <property type="entry name" value="ATPase domain of HSP90 chaperone/DNA topoisomerase II/histidine kinase"/>
    <property type="match status" value="1"/>
</dbReference>
<comment type="caution">
    <text evidence="14">The sequence shown here is derived from an EMBL/GenBank/DDBJ whole genome shotgun (WGS) entry which is preliminary data.</text>
</comment>
<evidence type="ECO:0000256" key="9">
    <source>
        <dbReference type="ARBA" id="ARBA00022989"/>
    </source>
</evidence>
<dbReference type="Gene3D" id="3.30.565.10">
    <property type="entry name" value="Histidine kinase-like ATPase, C-terminal domain"/>
    <property type="match status" value="1"/>
</dbReference>
<dbReference type="Pfam" id="PF06580">
    <property type="entry name" value="His_kinase"/>
    <property type="match status" value="1"/>
</dbReference>
<dbReference type="PROSITE" id="PS50885">
    <property type="entry name" value="HAMP"/>
    <property type="match status" value="1"/>
</dbReference>
<dbReference type="CDD" id="cd06225">
    <property type="entry name" value="HAMP"/>
    <property type="match status" value="1"/>
</dbReference>
<keyword evidence="9 12" id="KW-1133">Transmembrane helix</keyword>
<dbReference type="SUPFAM" id="SSF158472">
    <property type="entry name" value="HAMP domain-like"/>
    <property type="match status" value="1"/>
</dbReference>
<keyword evidence="6" id="KW-0547">Nucleotide-binding</keyword>
<evidence type="ECO:0000256" key="10">
    <source>
        <dbReference type="ARBA" id="ARBA00023012"/>
    </source>
</evidence>
<dbReference type="InterPro" id="IPR036890">
    <property type="entry name" value="HATPase_C_sf"/>
</dbReference>
<comment type="subcellular location">
    <subcellularLocation>
        <location evidence="1">Cell membrane</location>
        <topology evidence="1">Multi-pass membrane protein</topology>
    </subcellularLocation>
</comment>
<keyword evidence="11 12" id="KW-0472">Membrane</keyword>
<dbReference type="InterPro" id="IPR003660">
    <property type="entry name" value="HAMP_dom"/>
</dbReference>
<keyword evidence="7" id="KW-0418">Kinase</keyword>
<name>A0ABW9UL20_9BACL</name>
<keyword evidence="15" id="KW-1185">Reference proteome</keyword>
<dbReference type="SMART" id="SM00304">
    <property type="entry name" value="HAMP"/>
    <property type="match status" value="1"/>
</dbReference>
<evidence type="ECO:0000256" key="11">
    <source>
        <dbReference type="ARBA" id="ARBA00023136"/>
    </source>
</evidence>